<dbReference type="AlphaFoldDB" id="A0A9W9YVE8"/>
<gene>
    <name evidence="1" type="ORF">OS493_033812</name>
</gene>
<evidence type="ECO:0000313" key="2">
    <source>
        <dbReference type="Proteomes" id="UP001163046"/>
    </source>
</evidence>
<dbReference type="GO" id="GO:0035267">
    <property type="term" value="C:NuA4 histone acetyltransferase complex"/>
    <property type="evidence" value="ECO:0007669"/>
    <property type="project" value="TreeGrafter"/>
</dbReference>
<dbReference type="GO" id="GO:0006355">
    <property type="term" value="P:regulation of DNA-templated transcription"/>
    <property type="evidence" value="ECO:0007669"/>
    <property type="project" value="TreeGrafter"/>
</dbReference>
<dbReference type="PANTHER" id="PTHR11139:SF1">
    <property type="entry name" value="TRANSFORMATION_TRANSCRIPTION DOMAIN-ASSOCIATED PROTEIN"/>
    <property type="match status" value="1"/>
</dbReference>
<keyword evidence="2" id="KW-1185">Reference proteome</keyword>
<accession>A0A9W9YVE8</accession>
<dbReference type="PANTHER" id="PTHR11139">
    <property type="entry name" value="ATAXIA TELANGIECTASIA MUTATED ATM -RELATED"/>
    <property type="match status" value="1"/>
</dbReference>
<reference evidence="1" key="1">
    <citation type="submission" date="2023-01" db="EMBL/GenBank/DDBJ databases">
        <title>Genome assembly of the deep-sea coral Lophelia pertusa.</title>
        <authorList>
            <person name="Herrera S."/>
            <person name="Cordes E."/>
        </authorList>
    </citation>
    <scope>NUCLEOTIDE SEQUENCE</scope>
    <source>
        <strain evidence="1">USNM1676648</strain>
        <tissue evidence="1">Polyp</tissue>
    </source>
</reference>
<dbReference type="InterPro" id="IPR016024">
    <property type="entry name" value="ARM-type_fold"/>
</dbReference>
<evidence type="ECO:0000313" key="1">
    <source>
        <dbReference type="EMBL" id="KAJ7370187.1"/>
    </source>
</evidence>
<dbReference type="Gene3D" id="1.25.10.10">
    <property type="entry name" value="Leucine-rich Repeat Variant"/>
    <property type="match status" value="1"/>
</dbReference>
<name>A0A9W9YVE8_9CNID</name>
<dbReference type="Proteomes" id="UP001163046">
    <property type="component" value="Unassembled WGS sequence"/>
</dbReference>
<protein>
    <submittedName>
        <fullName evidence="1">Uncharacterized protein</fullName>
    </submittedName>
</protein>
<dbReference type="SUPFAM" id="SSF48371">
    <property type="entry name" value="ARM repeat"/>
    <property type="match status" value="1"/>
</dbReference>
<dbReference type="Pfam" id="PF20206">
    <property type="entry name" value="Tra1_ring"/>
    <property type="match status" value="1"/>
</dbReference>
<dbReference type="InterPro" id="IPR050517">
    <property type="entry name" value="DDR_Repair_Kinase"/>
</dbReference>
<dbReference type="InterPro" id="IPR046805">
    <property type="entry name" value="Tra1_ring"/>
</dbReference>
<dbReference type="InterPro" id="IPR011989">
    <property type="entry name" value="ARM-like"/>
</dbReference>
<dbReference type="GO" id="GO:0005634">
    <property type="term" value="C:nucleus"/>
    <property type="evidence" value="ECO:0007669"/>
    <property type="project" value="TreeGrafter"/>
</dbReference>
<dbReference type="OrthoDB" id="5570127at2759"/>
<dbReference type="GO" id="GO:0000124">
    <property type="term" value="C:SAGA complex"/>
    <property type="evidence" value="ECO:0007669"/>
    <property type="project" value="TreeGrafter"/>
</dbReference>
<dbReference type="GO" id="GO:0006281">
    <property type="term" value="P:DNA repair"/>
    <property type="evidence" value="ECO:0007669"/>
    <property type="project" value="TreeGrafter"/>
</dbReference>
<proteinExistence type="predicted"/>
<sequence>MMDLTNEVSAGTVDSAKQTLESLLKQCNEPQAGEEPNIASVREKVLPSVTQHLVREIVSPNQTIRQQAQCSVSVLAKIYGSSVHSIMLPHKAILEDMIPPKKHLLRHQPVNTQIALMDGNTFCTTLNPRLFTMDLTVMEHKVFFHELLSLCEADDSQLLKLPCYKTVQSLTPLRKSALNALTACHYIVQVKDKIFNVLYKALNSPTTEIQEAAKECMKKFMAGSQVDMEQVHMSIRPLLLKLGDYRSLKLAAHPVQVFYDFLNDSFLLQRLSHLMELFPGSFNEKLCEQLLAHLRKWMDVITAGTTQSQQAAGKTTTPLKILLKS</sequence>
<dbReference type="EMBL" id="MU826871">
    <property type="protein sequence ID" value="KAJ7370187.1"/>
    <property type="molecule type" value="Genomic_DNA"/>
</dbReference>
<comment type="caution">
    <text evidence="1">The sequence shown here is derived from an EMBL/GenBank/DDBJ whole genome shotgun (WGS) entry which is preliminary data.</text>
</comment>
<organism evidence="1 2">
    <name type="scientific">Desmophyllum pertusum</name>
    <dbReference type="NCBI Taxonomy" id="174260"/>
    <lineage>
        <taxon>Eukaryota</taxon>
        <taxon>Metazoa</taxon>
        <taxon>Cnidaria</taxon>
        <taxon>Anthozoa</taxon>
        <taxon>Hexacorallia</taxon>
        <taxon>Scleractinia</taxon>
        <taxon>Caryophylliina</taxon>
        <taxon>Caryophylliidae</taxon>
        <taxon>Desmophyllum</taxon>
    </lineage>
</organism>